<accession>A0ABN9LIE9</accession>
<feature type="signal peptide" evidence="2">
    <location>
        <begin position="1"/>
        <end position="24"/>
    </location>
</feature>
<feature type="chain" id="PRO_5046260517" evidence="2">
    <location>
        <begin position="25"/>
        <end position="279"/>
    </location>
</feature>
<dbReference type="EMBL" id="CAUEEQ010020091">
    <property type="protein sequence ID" value="CAJ0942490.1"/>
    <property type="molecule type" value="Genomic_DNA"/>
</dbReference>
<gene>
    <name evidence="3" type="ORF">RIMI_LOCUS9618300</name>
</gene>
<organism evidence="3 4">
    <name type="scientific">Ranitomeya imitator</name>
    <name type="common">mimic poison frog</name>
    <dbReference type="NCBI Taxonomy" id="111125"/>
    <lineage>
        <taxon>Eukaryota</taxon>
        <taxon>Metazoa</taxon>
        <taxon>Chordata</taxon>
        <taxon>Craniata</taxon>
        <taxon>Vertebrata</taxon>
        <taxon>Euteleostomi</taxon>
        <taxon>Amphibia</taxon>
        <taxon>Batrachia</taxon>
        <taxon>Anura</taxon>
        <taxon>Neobatrachia</taxon>
        <taxon>Hyloidea</taxon>
        <taxon>Dendrobatidae</taxon>
        <taxon>Dendrobatinae</taxon>
        <taxon>Ranitomeya</taxon>
    </lineage>
</organism>
<name>A0ABN9LIE9_9NEOB</name>
<feature type="region of interest" description="Disordered" evidence="1">
    <location>
        <begin position="80"/>
        <end position="120"/>
    </location>
</feature>
<evidence type="ECO:0000313" key="3">
    <source>
        <dbReference type="EMBL" id="CAJ0942490.1"/>
    </source>
</evidence>
<sequence length="279" mass="30722">MPGFNNSSMQYLVLSVNAAVLVAAKPRGMKNEGLQVCKEVDWITGTCMPDPELKGLHPLFPGESFEKAVLPLQPGGSFSGMEFPAVSGGQGEPEKGTQHCKDKRKKRKAGQPGTGGEQHREQRAEWLQFFKGICIPVAETILTPHIPELEGRPKKNSHMSNKDLGWQNIGRHHSKMPHIKDSQKLWAQEGAMGPEQHRYKVKPPEGTAVSRSCRLLHPASCDPLHCRCSSPTSSPQPEQDMKEILVCGQLIVLKAFAVLDISGPKFVNPYYVKGKCAQN</sequence>
<dbReference type="Proteomes" id="UP001176940">
    <property type="component" value="Unassembled WGS sequence"/>
</dbReference>
<proteinExistence type="predicted"/>
<evidence type="ECO:0000256" key="1">
    <source>
        <dbReference type="SAM" id="MobiDB-lite"/>
    </source>
</evidence>
<protein>
    <submittedName>
        <fullName evidence="3">Uncharacterized protein</fullName>
    </submittedName>
</protein>
<reference evidence="3" key="1">
    <citation type="submission" date="2023-07" db="EMBL/GenBank/DDBJ databases">
        <authorList>
            <person name="Stuckert A."/>
        </authorList>
    </citation>
    <scope>NUCLEOTIDE SEQUENCE</scope>
</reference>
<evidence type="ECO:0000313" key="4">
    <source>
        <dbReference type="Proteomes" id="UP001176940"/>
    </source>
</evidence>
<keyword evidence="4" id="KW-1185">Reference proteome</keyword>
<keyword evidence="2" id="KW-0732">Signal</keyword>
<comment type="caution">
    <text evidence="3">The sequence shown here is derived from an EMBL/GenBank/DDBJ whole genome shotgun (WGS) entry which is preliminary data.</text>
</comment>
<evidence type="ECO:0000256" key="2">
    <source>
        <dbReference type="SAM" id="SignalP"/>
    </source>
</evidence>